<gene>
    <name evidence="1" type="ORF">SAMN04487861_13910</name>
</gene>
<protein>
    <submittedName>
        <fullName evidence="1">Uncharacterized protein</fullName>
    </submittedName>
</protein>
<sequence length="42" mass="4820">MVSLIVAIFMIFCGLCFFLGIVYGLLKIICPALFRLYKYLRG</sequence>
<dbReference type="Proteomes" id="UP000183639">
    <property type="component" value="Unassembled WGS sequence"/>
</dbReference>
<organism evidence="1 2">
    <name type="scientific">Selenomonas ruminantium</name>
    <dbReference type="NCBI Taxonomy" id="971"/>
    <lineage>
        <taxon>Bacteria</taxon>
        <taxon>Bacillati</taxon>
        <taxon>Bacillota</taxon>
        <taxon>Negativicutes</taxon>
        <taxon>Selenomonadales</taxon>
        <taxon>Selenomonadaceae</taxon>
        <taxon>Selenomonas</taxon>
    </lineage>
</organism>
<accession>A0A1I3I6M3</accession>
<name>A0A1I3I6M3_SELRU</name>
<evidence type="ECO:0000313" key="1">
    <source>
        <dbReference type="EMBL" id="SFI43581.1"/>
    </source>
</evidence>
<dbReference type="AlphaFoldDB" id="A0A1I3I6M3"/>
<reference evidence="1 2" key="1">
    <citation type="submission" date="2016-10" db="EMBL/GenBank/DDBJ databases">
        <authorList>
            <person name="de Groot N.N."/>
        </authorList>
    </citation>
    <scope>NUCLEOTIDE SEQUENCE [LARGE SCALE GENOMIC DNA]</scope>
    <source>
        <strain evidence="1 2">Z108</strain>
    </source>
</reference>
<evidence type="ECO:0000313" key="2">
    <source>
        <dbReference type="Proteomes" id="UP000183639"/>
    </source>
</evidence>
<proteinExistence type="predicted"/>
<dbReference type="EMBL" id="FOQK01000039">
    <property type="protein sequence ID" value="SFI43581.1"/>
    <property type="molecule type" value="Genomic_DNA"/>
</dbReference>
<dbReference type="RefSeq" id="WP_256211395.1">
    <property type="nucleotide sequence ID" value="NZ_FOQK01000039.1"/>
</dbReference>